<keyword evidence="1" id="KW-0963">Cytoplasm</keyword>
<evidence type="ECO:0000256" key="2">
    <source>
        <dbReference type="ARBA" id="ARBA00022596"/>
    </source>
</evidence>
<proteinExistence type="predicted"/>
<comment type="caution">
    <text evidence="5">The sequence shown here is derived from an EMBL/GenBank/DDBJ whole genome shotgun (WGS) entry which is preliminary data.</text>
</comment>
<keyword evidence="3" id="KW-0143">Chaperone</keyword>
<evidence type="ECO:0000256" key="3">
    <source>
        <dbReference type="ARBA" id="ARBA00023186"/>
    </source>
</evidence>
<dbReference type="Proteomes" id="UP001597375">
    <property type="component" value="Unassembled WGS sequence"/>
</dbReference>
<protein>
    <submittedName>
        <fullName evidence="5">Urease accessory protein UreE</fullName>
    </submittedName>
</protein>
<dbReference type="SUPFAM" id="SSF69737">
    <property type="entry name" value="Urease metallochaperone UreE, C-terminal domain"/>
    <property type="match status" value="1"/>
</dbReference>
<reference evidence="6" key="1">
    <citation type="journal article" date="2019" name="Int. J. Syst. Evol. Microbiol.">
        <title>The Global Catalogue of Microorganisms (GCM) 10K type strain sequencing project: providing services to taxonomists for standard genome sequencing and annotation.</title>
        <authorList>
            <consortium name="The Broad Institute Genomics Platform"/>
            <consortium name="The Broad Institute Genome Sequencing Center for Infectious Disease"/>
            <person name="Wu L."/>
            <person name="Ma J."/>
        </authorList>
    </citation>
    <scope>NUCLEOTIDE SEQUENCE [LARGE SCALE GENOMIC DNA]</scope>
    <source>
        <strain evidence="6">CGMCC 4.7106</strain>
    </source>
</reference>
<evidence type="ECO:0000256" key="1">
    <source>
        <dbReference type="ARBA" id="ARBA00022490"/>
    </source>
</evidence>
<evidence type="ECO:0000313" key="5">
    <source>
        <dbReference type="EMBL" id="MFD2257809.1"/>
    </source>
</evidence>
<name>A0ABW5DAJ0_9BACT</name>
<feature type="domain" description="Urease accessory protein UreE C-terminal" evidence="4">
    <location>
        <begin position="73"/>
        <end position="137"/>
    </location>
</feature>
<gene>
    <name evidence="5" type="ORF">ACFSSA_14095</name>
</gene>
<dbReference type="Gene3D" id="3.30.70.790">
    <property type="entry name" value="UreE, C-terminal domain"/>
    <property type="match status" value="1"/>
</dbReference>
<dbReference type="RefSeq" id="WP_386821170.1">
    <property type="nucleotide sequence ID" value="NZ_JBHUIT010000031.1"/>
</dbReference>
<accession>A0ABW5DAJ0</accession>
<dbReference type="InterPro" id="IPR012406">
    <property type="entry name" value="UreE"/>
</dbReference>
<dbReference type="Pfam" id="PF05194">
    <property type="entry name" value="UreE_C"/>
    <property type="match status" value="1"/>
</dbReference>
<dbReference type="InterPro" id="IPR007864">
    <property type="entry name" value="UreE_C_dom"/>
</dbReference>
<evidence type="ECO:0000259" key="4">
    <source>
        <dbReference type="Pfam" id="PF05194"/>
    </source>
</evidence>
<dbReference type="PIRSF" id="PIRSF036402">
    <property type="entry name" value="Ureas_acces_UreE"/>
    <property type="match status" value="1"/>
</dbReference>
<dbReference type="EMBL" id="JBHUIT010000031">
    <property type="protein sequence ID" value="MFD2257809.1"/>
    <property type="molecule type" value="Genomic_DNA"/>
</dbReference>
<sequence length="142" mass="16019">MRLIEKMLASRSEKAAGDRVELAVERRLFLKRRWRGVAEDGSEFGFDLESRLIDGCVIYQNGGKDYIVRQLPEPVYEVPFTDTAHAALVGWKVGNLHLPAQVMMGALRVLHDEAMAHLLAREGWDFSEPVVIFTPMKAIAHS</sequence>
<organism evidence="5 6">
    <name type="scientific">Luteolibacter algae</name>
    <dbReference type="NCBI Taxonomy" id="454151"/>
    <lineage>
        <taxon>Bacteria</taxon>
        <taxon>Pseudomonadati</taxon>
        <taxon>Verrucomicrobiota</taxon>
        <taxon>Verrucomicrobiia</taxon>
        <taxon>Verrucomicrobiales</taxon>
        <taxon>Verrucomicrobiaceae</taxon>
        <taxon>Luteolibacter</taxon>
    </lineage>
</organism>
<keyword evidence="6" id="KW-1185">Reference proteome</keyword>
<keyword evidence="2" id="KW-0533">Nickel</keyword>
<evidence type="ECO:0000313" key="6">
    <source>
        <dbReference type="Proteomes" id="UP001597375"/>
    </source>
</evidence>